<dbReference type="Pfam" id="PF10730">
    <property type="entry name" value="DUF2521"/>
    <property type="match status" value="1"/>
</dbReference>
<name>A0A940WW75_9BACI</name>
<gene>
    <name evidence="1" type="ORF">J7W16_20270</name>
</gene>
<dbReference type="InterPro" id="IPR019667">
    <property type="entry name" value="Uncharacterised_YbaK"/>
</dbReference>
<dbReference type="EMBL" id="JAGKSQ010000013">
    <property type="protein sequence ID" value="MBP3953446.1"/>
    <property type="molecule type" value="Genomic_DNA"/>
</dbReference>
<evidence type="ECO:0000313" key="2">
    <source>
        <dbReference type="Proteomes" id="UP000678228"/>
    </source>
</evidence>
<accession>A0A940WW75</accession>
<protein>
    <submittedName>
        <fullName evidence="1">YbaK family protein</fullName>
    </submittedName>
</protein>
<evidence type="ECO:0000313" key="1">
    <source>
        <dbReference type="EMBL" id="MBP3953446.1"/>
    </source>
</evidence>
<dbReference type="Proteomes" id="UP000678228">
    <property type="component" value="Unassembled WGS sequence"/>
</dbReference>
<proteinExistence type="predicted"/>
<dbReference type="AlphaFoldDB" id="A0A940WW75"/>
<keyword evidence="2" id="KW-1185">Reference proteome</keyword>
<comment type="caution">
    <text evidence="1">The sequence shown here is derived from an EMBL/GenBank/DDBJ whole genome shotgun (WGS) entry which is preliminary data.</text>
</comment>
<reference evidence="1" key="1">
    <citation type="submission" date="2021-03" db="EMBL/GenBank/DDBJ databases">
        <title>Bacillus suaedae sp. nov., isolated from Suaeda aralocaspica.</title>
        <authorList>
            <person name="Lei R.F.R."/>
        </authorList>
    </citation>
    <scope>NUCLEOTIDE SEQUENCE</scope>
    <source>
        <strain evidence="1">YZJH907-2</strain>
    </source>
</reference>
<organism evidence="1 2">
    <name type="scientific">Halalkalibacter suaedae</name>
    <dbReference type="NCBI Taxonomy" id="2822140"/>
    <lineage>
        <taxon>Bacteria</taxon>
        <taxon>Bacillati</taxon>
        <taxon>Bacillota</taxon>
        <taxon>Bacilli</taxon>
        <taxon>Bacillales</taxon>
        <taxon>Bacillaceae</taxon>
        <taxon>Halalkalibacter</taxon>
    </lineage>
</organism>
<dbReference type="RefSeq" id="WP_210599298.1">
    <property type="nucleotide sequence ID" value="NZ_JAGKSQ010000013.1"/>
</dbReference>
<sequence>MTVVTTLANKRREKQWKFERNVLKHLSLKNLKADVEVQFKPIVPFHFLSHPFLLDPCMDMAIDAYLLGAEFAKFGYYGESEQQVKARCDEELTEITHVIFNLLQGWLLDSEYVLDSLKLATENFVERWWSEGFREGEKRHRMRLH</sequence>